<gene>
    <name evidence="8" type="ORF">PACLA_8A071144</name>
</gene>
<dbReference type="PROSITE" id="PS50016">
    <property type="entry name" value="ZF_PHD_2"/>
    <property type="match status" value="1"/>
</dbReference>
<keyword evidence="2" id="KW-0645">Protease</keyword>
<dbReference type="EMBL" id="CACRXK020010564">
    <property type="protein sequence ID" value="CAB4019644.1"/>
    <property type="molecule type" value="Genomic_DNA"/>
</dbReference>
<dbReference type="Proteomes" id="UP001152795">
    <property type="component" value="Unassembled WGS sequence"/>
</dbReference>
<dbReference type="Pfam" id="PF15299">
    <property type="entry name" value="ALS2CR8"/>
    <property type="match status" value="1"/>
</dbReference>
<sequence length="1115" mass="128525">MGKKIFDCHHGKDRSVAMKKRAELKRIELNEKRKRNTLSPGKKLNCPAQVVFNDVILFPEYKIAANTQYMRKQLSHTLKQNLKEGKVDLDKLDRRIYLSLPSNESHLGHPVGEESDSTSERMHNKVSEKIGELVDEGLIGIKEVQHRLEVFVNTQLCPELWKPCHTNRRYYPTKGVIRNKMYNAYIKRRLNMIDHEVVSELLKERQDKNPEDSVLFRGCDGIDEMRLYALSGISVEEELEDYLKIRQKFAEQQMIFVHQTSFQRHLLKRYGDHVCFLDPVYRTVKYPLPLFFLMVKTNVDYQVVATFVVQDENMESTKEALEFIKTWNPEWKPKVFMVDNDSEEILALEQVFTDSKVFINDFHRVQAWEKWLSQSTNHMIPYKDALLNHLNRLAKATSLEQFEKRLNDLEKSDMWSDSYGKVFRTWFENTWLAVKERWVWCFKEESYTSVLTTNNTFEAEKKDFSHEQLVGNTDLTLAHIIKVLTEVYLPRSRDVYYELNADILTGTSSKYTNLPDVFHNRPRWVIDHISERITSSYDIACDDITVDSYKEGEFLVNCRRSDIEYKVQFGNNEKYPHCDCVDWCTTMLPCKHFVAVMRDIKDWSWSKFPESYRCSPFLTLDEIVNPKPPEEHEGTTSKADGVTENTEATVSVLDSSQFHELTFPKVNSRSKSSVCRDLLNEINNMTYSLSDDDVINRLNTALDDVLGDMKLSFVDDEIVVEPDEVETKPIKTEEKPKGLGKKAKRSSSSGLKTEGNGDEPPRKIPKPSENPPMSYNGNETIEEQVLEEMNHTEILNIDYYRQAVAEPFEFSSGEGRAGGTQESKEDNQEHKEGVSQGGTTSGDTYVIDQKKVDDVTVIEVKTPTTLPKYEARLVQRHEMLTVDSINLAQSILHEMFPHLKGFQTVARGAVQAFLPVSGDFIQILHDGSLHWVCTANISLTGGKDPAAVNMYDSMNQGFIAKFTKQQLASFMCIQSAEMKVIMKSVQQQTSHVDCGVFAIAFATALAFGHDPSKFRFDVPKMRPHLVECLKLKKMSPFPEMKPGCSDIVLSRRKFYTVELFCSCRMPYEKPKSESDLMAQCGSCKEWFHQRCEKIALEIFKTSGMNFLCAMCLKRE</sequence>
<dbReference type="PROSITE" id="PS50966">
    <property type="entry name" value="ZF_SWIM"/>
    <property type="match status" value="1"/>
</dbReference>
<dbReference type="PANTHER" id="PTHR47456">
    <property type="entry name" value="PHD-TYPE DOMAIN-CONTAINING PROTEIN"/>
    <property type="match status" value="1"/>
</dbReference>
<dbReference type="Gene3D" id="3.30.40.10">
    <property type="entry name" value="Zinc/RING finger domain, C3HC4 (zinc finger)"/>
    <property type="match status" value="1"/>
</dbReference>
<dbReference type="InterPro" id="IPR007527">
    <property type="entry name" value="Znf_SWIM"/>
</dbReference>
<keyword evidence="4" id="KW-0863">Zinc-finger</keyword>
<evidence type="ECO:0000256" key="1">
    <source>
        <dbReference type="ARBA" id="ARBA00005234"/>
    </source>
</evidence>
<dbReference type="InterPro" id="IPR048324">
    <property type="entry name" value="ZSWIM1-3_RNaseH-like"/>
</dbReference>
<dbReference type="GO" id="GO:0006508">
    <property type="term" value="P:proteolysis"/>
    <property type="evidence" value="ECO:0007669"/>
    <property type="project" value="UniProtKB-KW"/>
</dbReference>
<feature type="region of interest" description="Disordered" evidence="7">
    <location>
        <begin position="811"/>
        <end position="844"/>
    </location>
</feature>
<feature type="region of interest" description="Disordered" evidence="7">
    <location>
        <begin position="725"/>
        <end position="777"/>
    </location>
</feature>
<evidence type="ECO:0000256" key="5">
    <source>
        <dbReference type="ARBA" id="ARBA00022801"/>
    </source>
</evidence>
<dbReference type="InterPro" id="IPR013083">
    <property type="entry name" value="Znf_RING/FYVE/PHD"/>
</dbReference>
<dbReference type="Pfam" id="PF21056">
    <property type="entry name" value="ZSWIM1-3_RNaseH-like"/>
    <property type="match status" value="1"/>
</dbReference>
<dbReference type="OrthoDB" id="5984937at2759"/>
<comment type="caution">
    <text evidence="8">The sequence shown here is derived from an EMBL/GenBank/DDBJ whole genome shotgun (WGS) entry which is preliminary data.</text>
</comment>
<keyword evidence="6" id="KW-0862">Zinc</keyword>
<dbReference type="GO" id="GO:0008234">
    <property type="term" value="F:cysteine-type peptidase activity"/>
    <property type="evidence" value="ECO:0007669"/>
    <property type="project" value="InterPro"/>
</dbReference>
<keyword evidence="9" id="KW-1185">Reference proteome</keyword>
<dbReference type="PANTHER" id="PTHR47456:SF1">
    <property type="entry name" value="PHD-TYPE DOMAIN-CONTAINING PROTEIN"/>
    <property type="match status" value="1"/>
</dbReference>
<evidence type="ECO:0000256" key="2">
    <source>
        <dbReference type="ARBA" id="ARBA00022670"/>
    </source>
</evidence>
<dbReference type="SMART" id="SM00249">
    <property type="entry name" value="PHD"/>
    <property type="match status" value="1"/>
</dbReference>
<dbReference type="Pfam" id="PF02902">
    <property type="entry name" value="Peptidase_C48"/>
    <property type="match status" value="1"/>
</dbReference>
<dbReference type="InterPro" id="IPR019787">
    <property type="entry name" value="Znf_PHD-finger"/>
</dbReference>
<dbReference type="Gene3D" id="3.40.395.10">
    <property type="entry name" value="Adenoviral Proteinase, Chain A"/>
    <property type="match status" value="1"/>
</dbReference>
<comment type="similarity">
    <text evidence="1">Belongs to the peptidase C48 family.</text>
</comment>
<dbReference type="InterPro" id="IPR029309">
    <property type="entry name" value="CaRF"/>
</dbReference>
<feature type="compositionally biased region" description="Basic and acidic residues" evidence="7">
    <location>
        <begin position="725"/>
        <end position="737"/>
    </location>
</feature>
<keyword evidence="3" id="KW-0479">Metal-binding</keyword>
<protein>
    <submittedName>
        <fullName evidence="8">Calcium-responsive transcription factor</fullName>
    </submittedName>
</protein>
<dbReference type="InterPro" id="IPR003653">
    <property type="entry name" value="Peptidase_C48_C"/>
</dbReference>
<name>A0A7D9IYT7_PARCT</name>
<organism evidence="8 9">
    <name type="scientific">Paramuricea clavata</name>
    <name type="common">Red gorgonian</name>
    <name type="synonym">Violescent sea-whip</name>
    <dbReference type="NCBI Taxonomy" id="317549"/>
    <lineage>
        <taxon>Eukaryota</taxon>
        <taxon>Metazoa</taxon>
        <taxon>Cnidaria</taxon>
        <taxon>Anthozoa</taxon>
        <taxon>Octocorallia</taxon>
        <taxon>Malacalcyonacea</taxon>
        <taxon>Plexauridae</taxon>
        <taxon>Paramuricea</taxon>
    </lineage>
</organism>
<evidence type="ECO:0000313" key="9">
    <source>
        <dbReference type="Proteomes" id="UP001152795"/>
    </source>
</evidence>
<dbReference type="SUPFAM" id="SSF57903">
    <property type="entry name" value="FYVE/PHD zinc finger"/>
    <property type="match status" value="1"/>
</dbReference>
<evidence type="ECO:0000256" key="7">
    <source>
        <dbReference type="SAM" id="MobiDB-lite"/>
    </source>
</evidence>
<feature type="compositionally biased region" description="Basic and acidic residues" evidence="7">
    <location>
        <begin position="822"/>
        <end position="833"/>
    </location>
</feature>
<reference evidence="8" key="1">
    <citation type="submission" date="2020-04" db="EMBL/GenBank/DDBJ databases">
        <authorList>
            <person name="Alioto T."/>
            <person name="Alioto T."/>
            <person name="Gomez Garrido J."/>
        </authorList>
    </citation>
    <scope>NUCLEOTIDE SEQUENCE</scope>
    <source>
        <strain evidence="8">A484AB</strain>
    </source>
</reference>
<evidence type="ECO:0000256" key="3">
    <source>
        <dbReference type="ARBA" id="ARBA00022723"/>
    </source>
</evidence>
<dbReference type="InterPro" id="IPR011011">
    <property type="entry name" value="Znf_FYVE_PHD"/>
</dbReference>
<evidence type="ECO:0000256" key="6">
    <source>
        <dbReference type="ARBA" id="ARBA00022833"/>
    </source>
</evidence>
<evidence type="ECO:0000313" key="8">
    <source>
        <dbReference type="EMBL" id="CAB4019644.1"/>
    </source>
</evidence>
<dbReference type="GO" id="GO:0003700">
    <property type="term" value="F:DNA-binding transcription factor activity"/>
    <property type="evidence" value="ECO:0007669"/>
    <property type="project" value="InterPro"/>
</dbReference>
<dbReference type="AlphaFoldDB" id="A0A7D9IYT7"/>
<dbReference type="InterPro" id="IPR038765">
    <property type="entry name" value="Papain-like_cys_pep_sf"/>
</dbReference>
<evidence type="ECO:0000256" key="4">
    <source>
        <dbReference type="ARBA" id="ARBA00022771"/>
    </source>
</evidence>
<dbReference type="SUPFAM" id="SSF54001">
    <property type="entry name" value="Cysteine proteinases"/>
    <property type="match status" value="1"/>
</dbReference>
<keyword evidence="5" id="KW-0378">Hydrolase</keyword>
<accession>A0A7D9IYT7</accession>
<dbReference type="InterPro" id="IPR001965">
    <property type="entry name" value="Znf_PHD"/>
</dbReference>
<dbReference type="GO" id="GO:0008270">
    <property type="term" value="F:zinc ion binding"/>
    <property type="evidence" value="ECO:0007669"/>
    <property type="project" value="UniProtKB-KW"/>
</dbReference>
<proteinExistence type="inferred from homology"/>